<evidence type="ECO:0008006" key="5">
    <source>
        <dbReference type="Google" id="ProtNLM"/>
    </source>
</evidence>
<proteinExistence type="predicted"/>
<comment type="caution">
    <text evidence="3">The sequence shown here is derived from an EMBL/GenBank/DDBJ whole genome shotgun (WGS) entry which is preliminary data.</text>
</comment>
<protein>
    <recommendedName>
        <fullName evidence="5">Transmembrane protein</fullName>
    </recommendedName>
</protein>
<feature type="transmembrane region" description="Helical" evidence="2">
    <location>
        <begin position="57"/>
        <end position="78"/>
    </location>
</feature>
<sequence>MEEVEQESDWLRRETKGNEIKGQHEGEEQWDNSESGRKRRGLCLRLFLQLVYPTSSFFPTILLIYFLSLFVSLLHLTLDFLFLTRYERVEGSDGKKYLRN</sequence>
<accession>A0AAE1BVE2</accession>
<keyword evidence="2" id="KW-0472">Membrane</keyword>
<keyword evidence="2" id="KW-1133">Transmembrane helix</keyword>
<evidence type="ECO:0000256" key="1">
    <source>
        <dbReference type="SAM" id="MobiDB-lite"/>
    </source>
</evidence>
<organism evidence="3 4">
    <name type="scientific">Petrolisthes cinctipes</name>
    <name type="common">Flat porcelain crab</name>
    <dbReference type="NCBI Taxonomy" id="88211"/>
    <lineage>
        <taxon>Eukaryota</taxon>
        <taxon>Metazoa</taxon>
        <taxon>Ecdysozoa</taxon>
        <taxon>Arthropoda</taxon>
        <taxon>Crustacea</taxon>
        <taxon>Multicrustacea</taxon>
        <taxon>Malacostraca</taxon>
        <taxon>Eumalacostraca</taxon>
        <taxon>Eucarida</taxon>
        <taxon>Decapoda</taxon>
        <taxon>Pleocyemata</taxon>
        <taxon>Anomura</taxon>
        <taxon>Galatheoidea</taxon>
        <taxon>Porcellanidae</taxon>
        <taxon>Petrolisthes</taxon>
    </lineage>
</organism>
<dbReference type="Proteomes" id="UP001286313">
    <property type="component" value="Unassembled WGS sequence"/>
</dbReference>
<feature type="region of interest" description="Disordered" evidence="1">
    <location>
        <begin position="1"/>
        <end position="36"/>
    </location>
</feature>
<evidence type="ECO:0000313" key="3">
    <source>
        <dbReference type="EMBL" id="KAK3855625.1"/>
    </source>
</evidence>
<keyword evidence="2" id="KW-0812">Transmembrane</keyword>
<feature type="compositionally biased region" description="Basic and acidic residues" evidence="1">
    <location>
        <begin position="9"/>
        <end position="27"/>
    </location>
</feature>
<dbReference type="EMBL" id="JAWQEG010006146">
    <property type="protein sequence ID" value="KAK3855625.1"/>
    <property type="molecule type" value="Genomic_DNA"/>
</dbReference>
<keyword evidence="4" id="KW-1185">Reference proteome</keyword>
<gene>
    <name evidence="3" type="ORF">Pcinc_037983</name>
</gene>
<evidence type="ECO:0000313" key="4">
    <source>
        <dbReference type="Proteomes" id="UP001286313"/>
    </source>
</evidence>
<evidence type="ECO:0000256" key="2">
    <source>
        <dbReference type="SAM" id="Phobius"/>
    </source>
</evidence>
<name>A0AAE1BVE2_PETCI</name>
<reference evidence="3" key="1">
    <citation type="submission" date="2023-10" db="EMBL/GenBank/DDBJ databases">
        <title>Genome assemblies of two species of porcelain crab, Petrolisthes cinctipes and Petrolisthes manimaculis (Anomura: Porcellanidae).</title>
        <authorList>
            <person name="Angst P."/>
        </authorList>
    </citation>
    <scope>NUCLEOTIDE SEQUENCE</scope>
    <source>
        <strain evidence="3">PB745_01</strain>
        <tissue evidence="3">Gill</tissue>
    </source>
</reference>
<dbReference type="AlphaFoldDB" id="A0AAE1BVE2"/>